<dbReference type="EC" id="3.1.-.-" evidence="1"/>
<name>A0A2S5CFP1_9GAMM</name>
<dbReference type="GO" id="GO:0016787">
    <property type="term" value="F:hydrolase activity"/>
    <property type="evidence" value="ECO:0007669"/>
    <property type="project" value="UniProtKB-KW"/>
</dbReference>
<keyword evidence="1" id="KW-0378">Hydrolase</keyword>
<dbReference type="Gene3D" id="3.30.70.240">
    <property type="match status" value="1"/>
</dbReference>
<protein>
    <submittedName>
        <fullName evidence="1">CRISPR-associated endoribonuclease Cas2</fullName>
        <ecNumber evidence="1">3.1.-.-</ecNumber>
    </submittedName>
</protein>
<dbReference type="AlphaFoldDB" id="A0A2S5CFP1"/>
<sequence>MLVIVVENAPLRLRGRLAVWLIEIRAGVYVGDLSKKVREMIWSQVEDGLEDGNAVMAWSTNTESGFDFVTLGKNRRLPVELDGLKLVSFYPIEGADDAAL</sequence>
<gene>
    <name evidence="1" type="primary">ygbF_2</name>
    <name evidence="1" type="ORF">AADEFJLK_04607</name>
</gene>
<evidence type="ECO:0000313" key="1">
    <source>
        <dbReference type="EMBL" id="POZ49626.1"/>
    </source>
</evidence>
<comment type="caution">
    <text evidence="1">The sequence shown here is derived from an EMBL/GenBank/DDBJ whole genome shotgun (WGS) entry which is preliminary data.</text>
</comment>
<evidence type="ECO:0000313" key="2">
    <source>
        <dbReference type="Proteomes" id="UP000237423"/>
    </source>
</evidence>
<dbReference type="NCBIfam" id="TIGR01873">
    <property type="entry name" value="cas_CT1978"/>
    <property type="match status" value="1"/>
</dbReference>
<dbReference type="InterPro" id="IPR010152">
    <property type="entry name" value="CRISPR-assoc_prot_Cas2_sub"/>
</dbReference>
<dbReference type="Proteomes" id="UP000237423">
    <property type="component" value="Unassembled WGS sequence"/>
</dbReference>
<dbReference type="Pfam" id="PF09707">
    <property type="entry name" value="Cas_Cas2CT1978"/>
    <property type="match status" value="1"/>
</dbReference>
<reference evidence="1 2" key="1">
    <citation type="submission" date="2017-11" db="EMBL/GenBank/DDBJ databases">
        <title>Draft Genome Sequence of Methylobacter psychrotolerans Sph1T, an Obligate Methanotroph from Low-Temperature Environments.</title>
        <authorList>
            <person name="Oshkin I.Y."/>
            <person name="Miroshnikov K."/>
            <person name="Belova S.E."/>
            <person name="Korzhenkov A."/>
            <person name="Toshchakov S.V."/>
            <person name="Dedysh S.N."/>
        </authorList>
    </citation>
    <scope>NUCLEOTIDE SEQUENCE [LARGE SCALE GENOMIC DNA]</scope>
    <source>
        <strain evidence="1 2">Sph1</strain>
    </source>
</reference>
<dbReference type="EMBL" id="PGFZ01000041">
    <property type="protein sequence ID" value="POZ49626.1"/>
    <property type="molecule type" value="Genomic_DNA"/>
</dbReference>
<dbReference type="RefSeq" id="WP_103975978.1">
    <property type="nucleotide sequence ID" value="NZ_PGFZ01000041.1"/>
</dbReference>
<proteinExistence type="predicted"/>
<organism evidence="1 2">
    <name type="scientific">Methylovulum psychrotolerans</name>
    <dbReference type="NCBI Taxonomy" id="1704499"/>
    <lineage>
        <taxon>Bacteria</taxon>
        <taxon>Pseudomonadati</taxon>
        <taxon>Pseudomonadota</taxon>
        <taxon>Gammaproteobacteria</taxon>
        <taxon>Methylococcales</taxon>
        <taxon>Methylococcaceae</taxon>
        <taxon>Methylovulum</taxon>
    </lineage>
</organism>
<accession>A0A2S5CFP1</accession>